<keyword evidence="2" id="KW-1185">Reference proteome</keyword>
<comment type="caution">
    <text evidence="1">The sequence shown here is derived from an EMBL/GenBank/DDBJ whole genome shotgun (WGS) entry which is preliminary data.</text>
</comment>
<accession>A0A9P0T962</accession>
<gene>
    <name evidence="1" type="ORF">PIBRA_LOCUS2574</name>
</gene>
<organism evidence="1 2">
    <name type="scientific">Pieris brassicae</name>
    <name type="common">White butterfly</name>
    <name type="synonym">Large white butterfly</name>
    <dbReference type="NCBI Taxonomy" id="7116"/>
    <lineage>
        <taxon>Eukaryota</taxon>
        <taxon>Metazoa</taxon>
        <taxon>Ecdysozoa</taxon>
        <taxon>Arthropoda</taxon>
        <taxon>Hexapoda</taxon>
        <taxon>Insecta</taxon>
        <taxon>Pterygota</taxon>
        <taxon>Neoptera</taxon>
        <taxon>Endopterygota</taxon>
        <taxon>Lepidoptera</taxon>
        <taxon>Glossata</taxon>
        <taxon>Ditrysia</taxon>
        <taxon>Papilionoidea</taxon>
        <taxon>Pieridae</taxon>
        <taxon>Pierinae</taxon>
        <taxon>Pieris</taxon>
    </lineage>
</organism>
<dbReference type="EMBL" id="CALOZG010000003">
    <property type="protein sequence ID" value="CAH4000058.1"/>
    <property type="molecule type" value="Genomic_DNA"/>
</dbReference>
<evidence type="ECO:0008006" key="3">
    <source>
        <dbReference type="Google" id="ProtNLM"/>
    </source>
</evidence>
<name>A0A9P0T962_PIEBR</name>
<protein>
    <recommendedName>
        <fullName evidence="3">Integrase catalytic domain-containing protein</fullName>
    </recommendedName>
</protein>
<dbReference type="AlphaFoldDB" id="A0A9P0T962"/>
<reference evidence="1" key="1">
    <citation type="submission" date="2022-05" db="EMBL/GenBank/DDBJ databases">
        <authorList>
            <person name="Okamura Y."/>
        </authorList>
    </citation>
    <scope>NUCLEOTIDE SEQUENCE</scope>
</reference>
<dbReference type="InterPro" id="IPR036397">
    <property type="entry name" value="RNaseH_sf"/>
</dbReference>
<proteinExistence type="predicted"/>
<sequence length="104" mass="11718">MGDLPDYRVNKSKAFGHTAVDYAGPISIIPYRWYCMVVRAVHVELTTDLSTSSFPSAFKWFIARRSPISAVLYSDKAKNFVKAKNALSDIFTLTNSNEFLETFA</sequence>
<dbReference type="Proteomes" id="UP001152562">
    <property type="component" value="Unassembled WGS sequence"/>
</dbReference>
<dbReference type="GO" id="GO:0003676">
    <property type="term" value="F:nucleic acid binding"/>
    <property type="evidence" value="ECO:0007669"/>
    <property type="project" value="InterPro"/>
</dbReference>
<evidence type="ECO:0000313" key="2">
    <source>
        <dbReference type="Proteomes" id="UP001152562"/>
    </source>
</evidence>
<evidence type="ECO:0000313" key="1">
    <source>
        <dbReference type="EMBL" id="CAH4000058.1"/>
    </source>
</evidence>
<dbReference type="PANTHER" id="PTHR47331">
    <property type="entry name" value="PHD-TYPE DOMAIN-CONTAINING PROTEIN"/>
    <property type="match status" value="1"/>
</dbReference>
<dbReference type="Gene3D" id="3.30.420.10">
    <property type="entry name" value="Ribonuclease H-like superfamily/Ribonuclease H"/>
    <property type="match status" value="1"/>
</dbReference>